<evidence type="ECO:0000256" key="4">
    <source>
        <dbReference type="ARBA" id="ARBA00022679"/>
    </source>
</evidence>
<feature type="domain" description="Tetrapyrrole methylase" evidence="6">
    <location>
        <begin position="3"/>
        <end position="189"/>
    </location>
</feature>
<dbReference type="GO" id="GO:0008276">
    <property type="term" value="F:protein methyltransferase activity"/>
    <property type="evidence" value="ECO:0007669"/>
    <property type="project" value="InterPro"/>
</dbReference>
<dbReference type="InterPro" id="IPR050714">
    <property type="entry name" value="Cobalamin_biosynth_MTase"/>
</dbReference>
<name>A0A3G1L014_FORW1</name>
<keyword evidence="4 7" id="KW-0808">Transferase</keyword>
<dbReference type="Proteomes" id="UP000323521">
    <property type="component" value="Chromosome"/>
</dbReference>
<accession>A0A3G1L014</accession>
<dbReference type="KEGG" id="fwa:DCMF_28255"/>
<keyword evidence="2" id="KW-0169">Cobalamin biosynthesis</keyword>
<dbReference type="InterPro" id="IPR000878">
    <property type="entry name" value="4pyrrol_Mease"/>
</dbReference>
<dbReference type="InterPro" id="IPR014777">
    <property type="entry name" value="4pyrrole_Mease_sub1"/>
</dbReference>
<dbReference type="Gene3D" id="3.30.950.10">
    <property type="entry name" value="Methyltransferase, Cobalt-precorrin-4 Transmethylase, Domain 2"/>
    <property type="match status" value="1"/>
</dbReference>
<organism evidence="7 8">
    <name type="scientific">Formimonas warabiya</name>
    <dbReference type="NCBI Taxonomy" id="1761012"/>
    <lineage>
        <taxon>Bacteria</taxon>
        <taxon>Bacillati</taxon>
        <taxon>Bacillota</taxon>
        <taxon>Clostridia</taxon>
        <taxon>Eubacteriales</taxon>
        <taxon>Peptococcaceae</taxon>
        <taxon>Candidatus Formimonas</taxon>
    </lineage>
</organism>
<dbReference type="InterPro" id="IPR014776">
    <property type="entry name" value="4pyrrole_Mease_sub2"/>
</dbReference>
<dbReference type="EMBL" id="CP017634">
    <property type="protein sequence ID" value="ATW28126.1"/>
    <property type="molecule type" value="Genomic_DNA"/>
</dbReference>
<evidence type="ECO:0000256" key="5">
    <source>
        <dbReference type="ARBA" id="ARBA00022691"/>
    </source>
</evidence>
<protein>
    <submittedName>
        <fullName evidence="7">Precorrin-6y C5,15-methyltransferase (Decarboxylating) subunit CbiE</fullName>
    </submittedName>
</protein>
<proteinExistence type="predicted"/>
<evidence type="ECO:0000256" key="2">
    <source>
        <dbReference type="ARBA" id="ARBA00022573"/>
    </source>
</evidence>
<keyword evidence="3 7" id="KW-0489">Methyltransferase</keyword>
<dbReference type="InterPro" id="IPR012818">
    <property type="entry name" value="CbiE"/>
</dbReference>
<dbReference type="CDD" id="cd11644">
    <property type="entry name" value="Precorrin-6Y-MT"/>
    <property type="match status" value="1"/>
</dbReference>
<dbReference type="OrthoDB" id="9780707at2"/>
<sequence length="210" mass="23637">MNKICIAGMGPGALEYITPAALEAIIRSDILVGGKRNLDSFQHLNKEVYEFKSSMEDMFNYVQEARQEKKICVVVSGDPGFYSLLDFFLKKLGRDSLEVIPGISSFQYLFAKLAKPWKNFFLCSMHGRDTDMKEKLAEKDGLFLLTDRTNNPNMIADFLISQDLGPCTITVGENLSYADERIVVGRPEEIRNLSFGDLCVVVIEKDGMEL</sequence>
<evidence type="ECO:0000256" key="3">
    <source>
        <dbReference type="ARBA" id="ARBA00022603"/>
    </source>
</evidence>
<gene>
    <name evidence="7" type="ORF">DCMF_28255</name>
</gene>
<dbReference type="UniPathway" id="UPA00148"/>
<keyword evidence="8" id="KW-1185">Reference proteome</keyword>
<keyword evidence="5" id="KW-0949">S-adenosyl-L-methionine</keyword>
<evidence type="ECO:0000313" key="7">
    <source>
        <dbReference type="EMBL" id="ATW28126.1"/>
    </source>
</evidence>
<comment type="pathway">
    <text evidence="1">Cofactor biosynthesis; adenosylcobalamin biosynthesis.</text>
</comment>
<evidence type="ECO:0000259" key="6">
    <source>
        <dbReference type="Pfam" id="PF00590"/>
    </source>
</evidence>
<dbReference type="AlphaFoldDB" id="A0A3G1L014"/>
<dbReference type="Gene3D" id="3.40.1010.10">
    <property type="entry name" value="Cobalt-precorrin-4 Transmethylase, Domain 1"/>
    <property type="match status" value="1"/>
</dbReference>
<reference evidence="7 8" key="1">
    <citation type="submission" date="2016-10" db="EMBL/GenBank/DDBJ databases">
        <title>Complete Genome Sequence of Peptococcaceae strain DCMF.</title>
        <authorList>
            <person name="Edwards R.J."/>
            <person name="Holland S.I."/>
            <person name="Deshpande N.P."/>
            <person name="Wong Y.K."/>
            <person name="Ertan H."/>
            <person name="Manefield M."/>
            <person name="Russell T.L."/>
            <person name="Lee M.J."/>
        </authorList>
    </citation>
    <scope>NUCLEOTIDE SEQUENCE [LARGE SCALE GENOMIC DNA]</scope>
    <source>
        <strain evidence="7 8">DCMF</strain>
    </source>
</reference>
<dbReference type="PANTHER" id="PTHR43182">
    <property type="entry name" value="COBALT-PRECORRIN-6B C(15)-METHYLTRANSFERASE (DECARBOXYLATING)"/>
    <property type="match status" value="1"/>
</dbReference>
<dbReference type="NCBIfam" id="TIGR02467">
    <property type="entry name" value="CbiE"/>
    <property type="match status" value="1"/>
</dbReference>
<dbReference type="SUPFAM" id="SSF53790">
    <property type="entry name" value="Tetrapyrrole methylase"/>
    <property type="match status" value="1"/>
</dbReference>
<dbReference type="RefSeq" id="WP_148137539.1">
    <property type="nucleotide sequence ID" value="NZ_CP017634.1"/>
</dbReference>
<dbReference type="Pfam" id="PF00590">
    <property type="entry name" value="TP_methylase"/>
    <property type="match status" value="1"/>
</dbReference>
<evidence type="ECO:0000256" key="1">
    <source>
        <dbReference type="ARBA" id="ARBA00004953"/>
    </source>
</evidence>
<dbReference type="GO" id="GO:0032259">
    <property type="term" value="P:methylation"/>
    <property type="evidence" value="ECO:0007669"/>
    <property type="project" value="UniProtKB-KW"/>
</dbReference>
<dbReference type="GO" id="GO:0009236">
    <property type="term" value="P:cobalamin biosynthetic process"/>
    <property type="evidence" value="ECO:0007669"/>
    <property type="project" value="UniProtKB-UniPathway"/>
</dbReference>
<dbReference type="InterPro" id="IPR035996">
    <property type="entry name" value="4pyrrol_Methylase_sf"/>
</dbReference>
<dbReference type="PANTHER" id="PTHR43182:SF1">
    <property type="entry name" value="COBALT-PRECORRIN-7 C(5)-METHYLTRANSFERASE"/>
    <property type="match status" value="1"/>
</dbReference>
<evidence type="ECO:0000313" key="8">
    <source>
        <dbReference type="Proteomes" id="UP000323521"/>
    </source>
</evidence>